<name>A0A433VBJ2_9CYAN</name>
<dbReference type="EMBL" id="RSCL01000013">
    <property type="protein sequence ID" value="RUT03437.1"/>
    <property type="molecule type" value="Genomic_DNA"/>
</dbReference>
<evidence type="ECO:0000313" key="2">
    <source>
        <dbReference type="Proteomes" id="UP000271624"/>
    </source>
</evidence>
<comment type="caution">
    <text evidence="1">The sequence shown here is derived from an EMBL/GenBank/DDBJ whole genome shotgun (WGS) entry which is preliminary data.</text>
</comment>
<dbReference type="SUPFAM" id="SSF48452">
    <property type="entry name" value="TPR-like"/>
    <property type="match status" value="1"/>
</dbReference>
<sequence length="132" mass="14444">MSSIQEKHTIAMDLAEAAFVAKLRGDLEQASQLTRQAFENEQAAATLIANQLDAEPTRSVLHRSAANLAVNCGELEAAERLIATALSGNPPTEIAEELKDLFIQINLRPYLQRHGIKVDNEQINALILKNVS</sequence>
<protein>
    <submittedName>
        <fullName evidence="1">Uncharacterized protein</fullName>
    </submittedName>
</protein>
<reference evidence="1" key="2">
    <citation type="journal article" date="2019" name="Genome Biol. Evol.">
        <title>Day and night: Metabolic profiles and evolutionary relationships of six axenic non-marine cyanobacteria.</title>
        <authorList>
            <person name="Will S.E."/>
            <person name="Henke P."/>
            <person name="Boedeker C."/>
            <person name="Huang S."/>
            <person name="Brinkmann H."/>
            <person name="Rohde M."/>
            <person name="Jarek M."/>
            <person name="Friedl T."/>
            <person name="Seufert S."/>
            <person name="Schumacher M."/>
            <person name="Overmann J."/>
            <person name="Neumann-Schaal M."/>
            <person name="Petersen J."/>
        </authorList>
    </citation>
    <scope>NUCLEOTIDE SEQUENCE [LARGE SCALE GENOMIC DNA]</scope>
    <source>
        <strain evidence="1">PCC 7102</strain>
    </source>
</reference>
<gene>
    <name evidence="1" type="ORF">DSM106972_050760</name>
</gene>
<dbReference type="RefSeq" id="WP_127083405.1">
    <property type="nucleotide sequence ID" value="NZ_RSCL01000013.1"/>
</dbReference>
<evidence type="ECO:0000313" key="1">
    <source>
        <dbReference type="EMBL" id="RUT03437.1"/>
    </source>
</evidence>
<dbReference type="Proteomes" id="UP000271624">
    <property type="component" value="Unassembled WGS sequence"/>
</dbReference>
<proteinExistence type="predicted"/>
<dbReference type="InterPro" id="IPR011990">
    <property type="entry name" value="TPR-like_helical_dom_sf"/>
</dbReference>
<reference evidence="1" key="1">
    <citation type="submission" date="2018-12" db="EMBL/GenBank/DDBJ databases">
        <authorList>
            <person name="Will S."/>
            <person name="Neumann-Schaal M."/>
            <person name="Henke P."/>
        </authorList>
    </citation>
    <scope>NUCLEOTIDE SEQUENCE</scope>
    <source>
        <strain evidence="1">PCC 7102</strain>
    </source>
</reference>
<keyword evidence="2" id="KW-1185">Reference proteome</keyword>
<accession>A0A433VBJ2</accession>
<organism evidence="1 2">
    <name type="scientific">Dulcicalothrix desertica PCC 7102</name>
    <dbReference type="NCBI Taxonomy" id="232991"/>
    <lineage>
        <taxon>Bacteria</taxon>
        <taxon>Bacillati</taxon>
        <taxon>Cyanobacteriota</taxon>
        <taxon>Cyanophyceae</taxon>
        <taxon>Nostocales</taxon>
        <taxon>Calotrichaceae</taxon>
        <taxon>Dulcicalothrix</taxon>
    </lineage>
</organism>
<dbReference type="AlphaFoldDB" id="A0A433VBJ2"/>
<dbReference type="OrthoDB" id="513494at2"/>